<protein>
    <submittedName>
        <fullName evidence="2">Uncharacterized protein</fullName>
    </submittedName>
</protein>
<dbReference type="OrthoDB" id="10067479at2759"/>
<proteinExistence type="predicted"/>
<feature type="region of interest" description="Disordered" evidence="1">
    <location>
        <begin position="41"/>
        <end position="87"/>
    </location>
</feature>
<dbReference type="AlphaFoldDB" id="A0A8T1M0E9"/>
<reference evidence="2 3" key="1">
    <citation type="journal article" date="2018" name="Biotechnol. Adv.">
        <title>Improved genomic resources and new bioinformatic workflow for the carcinogenic parasite Clonorchis sinensis: Biotechnological implications.</title>
        <authorList>
            <person name="Wang D."/>
            <person name="Korhonen P.K."/>
            <person name="Gasser R.B."/>
            <person name="Young N.D."/>
        </authorList>
    </citation>
    <scope>NUCLEOTIDE SEQUENCE [LARGE SCALE GENOMIC DNA]</scope>
    <source>
        <strain evidence="2">Cs-k2</strain>
    </source>
</reference>
<comment type="caution">
    <text evidence="2">The sequence shown here is derived from an EMBL/GenBank/DDBJ whole genome shotgun (WGS) entry which is preliminary data.</text>
</comment>
<accession>A0A8T1M0E9</accession>
<feature type="compositionally biased region" description="Basic residues" evidence="1">
    <location>
        <begin position="48"/>
        <end position="58"/>
    </location>
</feature>
<evidence type="ECO:0000313" key="3">
    <source>
        <dbReference type="Proteomes" id="UP000286415"/>
    </source>
</evidence>
<dbReference type="EMBL" id="NIRI02000076">
    <property type="protein sequence ID" value="KAG5442362.1"/>
    <property type="molecule type" value="Genomic_DNA"/>
</dbReference>
<dbReference type="Proteomes" id="UP000286415">
    <property type="component" value="Unassembled WGS sequence"/>
</dbReference>
<reference evidence="2 3" key="2">
    <citation type="journal article" date="2021" name="Genomics">
        <title>High-quality reference genome for Clonorchis sinensis.</title>
        <authorList>
            <person name="Young N.D."/>
            <person name="Stroehlein A.J."/>
            <person name="Kinkar L."/>
            <person name="Wang T."/>
            <person name="Sohn W.M."/>
            <person name="Chang B.C.H."/>
            <person name="Kaur P."/>
            <person name="Weisz D."/>
            <person name="Dudchenko O."/>
            <person name="Aiden E.L."/>
            <person name="Korhonen P.K."/>
            <person name="Gasser R.B."/>
        </authorList>
    </citation>
    <scope>NUCLEOTIDE SEQUENCE [LARGE SCALE GENOMIC DNA]</scope>
    <source>
        <strain evidence="2">Cs-k2</strain>
    </source>
</reference>
<evidence type="ECO:0000313" key="2">
    <source>
        <dbReference type="EMBL" id="KAG5442362.1"/>
    </source>
</evidence>
<organism evidence="2 3">
    <name type="scientific">Clonorchis sinensis</name>
    <name type="common">Chinese liver fluke</name>
    <dbReference type="NCBI Taxonomy" id="79923"/>
    <lineage>
        <taxon>Eukaryota</taxon>
        <taxon>Metazoa</taxon>
        <taxon>Spiralia</taxon>
        <taxon>Lophotrochozoa</taxon>
        <taxon>Platyhelminthes</taxon>
        <taxon>Trematoda</taxon>
        <taxon>Digenea</taxon>
        <taxon>Opisthorchiida</taxon>
        <taxon>Opisthorchiata</taxon>
        <taxon>Opisthorchiidae</taxon>
        <taxon>Clonorchis</taxon>
    </lineage>
</organism>
<gene>
    <name evidence="2" type="ORF">CSKR_200227</name>
</gene>
<evidence type="ECO:0000256" key="1">
    <source>
        <dbReference type="SAM" id="MobiDB-lite"/>
    </source>
</evidence>
<feature type="compositionally biased region" description="Basic residues" evidence="1">
    <location>
        <begin position="67"/>
        <end position="87"/>
    </location>
</feature>
<name>A0A8T1M0E9_CLOSI</name>
<keyword evidence="3" id="KW-1185">Reference proteome</keyword>
<sequence length="87" mass="9953">MGAAPPKKQFINYKQLMRDKAESKARAALLPVDTASTTVNKQVPLNKIQRKKKRKGNKGKQSENKVVRTKKSRTKFRKASSSHKKRF</sequence>